<feature type="transmembrane region" description="Helical" evidence="5">
    <location>
        <begin position="160"/>
        <end position="182"/>
    </location>
</feature>
<dbReference type="PROSITE" id="PS50885">
    <property type="entry name" value="HAMP"/>
    <property type="match status" value="1"/>
</dbReference>
<feature type="domain" description="PAS" evidence="6">
    <location>
        <begin position="370"/>
        <end position="415"/>
    </location>
</feature>
<dbReference type="InterPro" id="IPR001633">
    <property type="entry name" value="EAL_dom"/>
</dbReference>
<dbReference type="FunFam" id="3.30.70.270:FF:000001">
    <property type="entry name" value="Diguanylate cyclase domain protein"/>
    <property type="match status" value="1"/>
</dbReference>
<dbReference type="SMART" id="SM00304">
    <property type="entry name" value="HAMP"/>
    <property type="match status" value="1"/>
</dbReference>
<dbReference type="SMART" id="SM00052">
    <property type="entry name" value="EAL"/>
    <property type="match status" value="1"/>
</dbReference>
<dbReference type="Pfam" id="PF13675">
    <property type="entry name" value="PilJ"/>
    <property type="match status" value="1"/>
</dbReference>
<feature type="domain" description="EAL" evidence="8">
    <location>
        <begin position="669"/>
        <end position="924"/>
    </location>
</feature>
<comment type="subcellular location">
    <subcellularLocation>
        <location evidence="1">Membrane</location>
        <topology evidence="1">Multi-pass membrane protein</topology>
    </subcellularLocation>
</comment>
<evidence type="ECO:0000256" key="3">
    <source>
        <dbReference type="ARBA" id="ARBA00022989"/>
    </source>
</evidence>
<dbReference type="CDD" id="cd00130">
    <property type="entry name" value="PAS"/>
    <property type="match status" value="1"/>
</dbReference>
<dbReference type="InterPro" id="IPR000014">
    <property type="entry name" value="PAS"/>
</dbReference>
<evidence type="ECO:0000256" key="1">
    <source>
        <dbReference type="ARBA" id="ARBA00004141"/>
    </source>
</evidence>
<dbReference type="SMART" id="SM00086">
    <property type="entry name" value="PAC"/>
    <property type="match status" value="2"/>
</dbReference>
<dbReference type="InterPro" id="IPR000700">
    <property type="entry name" value="PAS-assoc_C"/>
</dbReference>
<dbReference type="Pfam" id="PF00563">
    <property type="entry name" value="EAL"/>
    <property type="match status" value="1"/>
</dbReference>
<dbReference type="PROSITE" id="PS50112">
    <property type="entry name" value="PAS"/>
    <property type="match status" value="2"/>
</dbReference>
<dbReference type="InterPro" id="IPR029095">
    <property type="entry name" value="NarX-like_N"/>
</dbReference>
<evidence type="ECO:0000256" key="2">
    <source>
        <dbReference type="ARBA" id="ARBA00022692"/>
    </source>
</evidence>
<dbReference type="InterPro" id="IPR000160">
    <property type="entry name" value="GGDEF_dom"/>
</dbReference>
<dbReference type="GO" id="GO:0007165">
    <property type="term" value="P:signal transduction"/>
    <property type="evidence" value="ECO:0007669"/>
    <property type="project" value="InterPro"/>
</dbReference>
<dbReference type="InterPro" id="IPR035965">
    <property type="entry name" value="PAS-like_dom_sf"/>
</dbReference>
<organism evidence="11 12">
    <name type="scientific">Comamonas denitrificans</name>
    <dbReference type="NCBI Taxonomy" id="117506"/>
    <lineage>
        <taxon>Bacteria</taxon>
        <taxon>Pseudomonadati</taxon>
        <taxon>Pseudomonadota</taxon>
        <taxon>Betaproteobacteria</taxon>
        <taxon>Burkholderiales</taxon>
        <taxon>Comamonadaceae</taxon>
        <taxon>Comamonas</taxon>
    </lineage>
</organism>
<dbReference type="Pfam" id="PF00990">
    <property type="entry name" value="GGDEF"/>
    <property type="match status" value="1"/>
</dbReference>
<dbReference type="InterPro" id="IPR001610">
    <property type="entry name" value="PAC"/>
</dbReference>
<dbReference type="SUPFAM" id="SSF55073">
    <property type="entry name" value="Nucleotide cyclase"/>
    <property type="match status" value="1"/>
</dbReference>
<dbReference type="CDD" id="cd06225">
    <property type="entry name" value="HAMP"/>
    <property type="match status" value="1"/>
</dbReference>
<keyword evidence="3 5" id="KW-1133">Transmembrane helix</keyword>
<dbReference type="InterPro" id="IPR052155">
    <property type="entry name" value="Biofilm_reg_signaling"/>
</dbReference>
<proteinExistence type="predicted"/>
<sequence>MVLVALLALGNVVTLQAMLRRFDDIGATVNLAGKMRMLSQRIALEALAENLAQGGNWPEVQERYASFTESYTALRQGGIAYGLAVRPVDPLFTPTLDQLHHAWQHFQTVVNAAHATIHAQNNLSRIQVLEIMAASDDLWAHSENLLNQLVEFSGQVQQRALWASFLLFGIDIFVLLIGFFIIQLRVLRPVQEISAQCAEMIVGNYSIRNKITASDELGQLAAVLNQAAEQIEKLLLDIATERSAVAQMQAMFNGLAENDVAGIYMISSEMKLIYANDQLATMLGYSKEDLTSNFEAVRMFAPKSGVLVRAKILDRLEGRAHSTRYETIAAHANGTTFDVEIFGTSMMYQGQPAIIGMLIDISARKRTEDSMRRAALVYQHTSEAMVVTDPNGVVLDINPAFTTITGYRADEIIGRRLNIISSGRHDRDFYKTMWDALKKSGTWSGDIYNIRKNGEEYIERLTITTSFNTDGSINSHIGLFTDVTKLRQREAVIWRQAHFDNLTQLPNRQMFQESLLSTIEFSRREQKIFALVFLDLDFFKEVNDTFGHDEGDELLRQVASRLQSCVRSTDLVARLGGDEFVLILHNTKSREDIFSICKKVLENISKPYNLTNNIVNISVSAGITFYPEDGQDGRTLLKHADLAMYAAKDKGRNQFAVFDIEMEQEAQSRRMLLRDLQKGLDKKEFLLYYQPIVAMQTGKIVKAEALIRWDQPLRGRVNPGDFIPLAEESGMIVPLGNWIFNEAMQQLAVWRTQYKSDFSISVNVSPVQLLSTDLDCKQWLEKLAQLKIPSQALVIEITERMLLESDKISDENINTLQTAGIELALDDFGTGYSSLSYLKRFDINYIKIDRSFVCNLHRASEDVALCQAIIVMAHQLGIQVVAEGVETQEQHSILLEAGCDFGQGYWYCKPITAAEMTQRLVQENLKI</sequence>
<comment type="caution">
    <text evidence="11">The sequence shown here is derived from an EMBL/GenBank/DDBJ whole genome shotgun (WGS) entry which is preliminary data.</text>
</comment>
<feature type="domain" description="PAC" evidence="7">
    <location>
        <begin position="443"/>
        <end position="495"/>
    </location>
</feature>
<dbReference type="CDD" id="cd01949">
    <property type="entry name" value="GGDEF"/>
    <property type="match status" value="1"/>
</dbReference>
<dbReference type="SMART" id="SM00091">
    <property type="entry name" value="PAS"/>
    <property type="match status" value="2"/>
</dbReference>
<dbReference type="Gene3D" id="3.30.70.270">
    <property type="match status" value="1"/>
</dbReference>
<protein>
    <submittedName>
        <fullName evidence="11">EAL domain-containing protein</fullName>
    </submittedName>
</protein>
<dbReference type="Pfam" id="PF13426">
    <property type="entry name" value="PAS_9"/>
    <property type="match status" value="2"/>
</dbReference>
<evidence type="ECO:0000259" key="10">
    <source>
        <dbReference type="PROSITE" id="PS50887"/>
    </source>
</evidence>
<reference evidence="11" key="1">
    <citation type="submission" date="2021-03" db="EMBL/GenBank/DDBJ databases">
        <title>Comamonas denitrificans.</title>
        <authorList>
            <person name="Finster K."/>
        </authorList>
    </citation>
    <scope>NUCLEOTIDE SEQUENCE</scope>
    <source>
        <strain evidence="11">MM2021_4</strain>
    </source>
</reference>
<dbReference type="InterPro" id="IPR003660">
    <property type="entry name" value="HAMP_dom"/>
</dbReference>
<dbReference type="Gene3D" id="6.10.340.10">
    <property type="match status" value="1"/>
</dbReference>
<keyword evidence="4 5" id="KW-0472">Membrane</keyword>
<gene>
    <name evidence="11" type="ORF">J1777_08840</name>
</gene>
<dbReference type="NCBIfam" id="TIGR00254">
    <property type="entry name" value="GGDEF"/>
    <property type="match status" value="1"/>
</dbReference>
<evidence type="ECO:0000313" key="11">
    <source>
        <dbReference type="EMBL" id="MBO1249924.1"/>
    </source>
</evidence>
<feature type="domain" description="HAMP" evidence="9">
    <location>
        <begin position="184"/>
        <end position="236"/>
    </location>
</feature>
<dbReference type="PANTHER" id="PTHR44757">
    <property type="entry name" value="DIGUANYLATE CYCLASE DGCP"/>
    <property type="match status" value="1"/>
</dbReference>
<dbReference type="Pfam" id="PF00672">
    <property type="entry name" value="HAMP"/>
    <property type="match status" value="1"/>
</dbReference>
<evidence type="ECO:0000259" key="8">
    <source>
        <dbReference type="PROSITE" id="PS50883"/>
    </source>
</evidence>
<dbReference type="InterPro" id="IPR043128">
    <property type="entry name" value="Rev_trsase/Diguanyl_cyclase"/>
</dbReference>
<dbReference type="SMART" id="SM00267">
    <property type="entry name" value="GGDEF"/>
    <property type="match status" value="1"/>
</dbReference>
<feature type="domain" description="GGDEF" evidence="10">
    <location>
        <begin position="527"/>
        <end position="660"/>
    </location>
</feature>
<dbReference type="CDD" id="cd01948">
    <property type="entry name" value="EAL"/>
    <property type="match status" value="1"/>
</dbReference>
<dbReference type="PROSITE" id="PS50883">
    <property type="entry name" value="EAL"/>
    <property type="match status" value="1"/>
</dbReference>
<dbReference type="PANTHER" id="PTHR44757:SF2">
    <property type="entry name" value="BIOFILM ARCHITECTURE MAINTENANCE PROTEIN MBAA"/>
    <property type="match status" value="1"/>
</dbReference>
<keyword evidence="12" id="KW-1185">Reference proteome</keyword>
<dbReference type="PROSITE" id="PS50113">
    <property type="entry name" value="PAC"/>
    <property type="match status" value="1"/>
</dbReference>
<dbReference type="PROSITE" id="PS50887">
    <property type="entry name" value="GGDEF"/>
    <property type="match status" value="1"/>
</dbReference>
<dbReference type="Gene3D" id="3.30.450.20">
    <property type="entry name" value="PAS domain"/>
    <property type="match status" value="2"/>
</dbReference>
<dbReference type="NCBIfam" id="TIGR00229">
    <property type="entry name" value="sensory_box"/>
    <property type="match status" value="2"/>
</dbReference>
<accession>A0A939GXG9</accession>
<dbReference type="EMBL" id="JAFNME010000017">
    <property type="protein sequence ID" value="MBO1249924.1"/>
    <property type="molecule type" value="Genomic_DNA"/>
</dbReference>
<evidence type="ECO:0000313" key="12">
    <source>
        <dbReference type="Proteomes" id="UP000664731"/>
    </source>
</evidence>
<feature type="domain" description="PAS" evidence="6">
    <location>
        <begin position="248"/>
        <end position="319"/>
    </location>
</feature>
<evidence type="ECO:0000259" key="9">
    <source>
        <dbReference type="PROSITE" id="PS50885"/>
    </source>
</evidence>
<dbReference type="SUPFAM" id="SSF55785">
    <property type="entry name" value="PYP-like sensor domain (PAS domain)"/>
    <property type="match status" value="2"/>
</dbReference>
<dbReference type="AlphaFoldDB" id="A0A939GXG9"/>
<keyword evidence="2 5" id="KW-0812">Transmembrane</keyword>
<dbReference type="Proteomes" id="UP000664731">
    <property type="component" value="Unassembled WGS sequence"/>
</dbReference>
<dbReference type="Gene3D" id="3.20.20.450">
    <property type="entry name" value="EAL domain"/>
    <property type="match status" value="1"/>
</dbReference>
<evidence type="ECO:0000259" key="6">
    <source>
        <dbReference type="PROSITE" id="PS50112"/>
    </source>
</evidence>
<dbReference type="GO" id="GO:0016020">
    <property type="term" value="C:membrane"/>
    <property type="evidence" value="ECO:0007669"/>
    <property type="project" value="UniProtKB-SubCell"/>
</dbReference>
<dbReference type="SUPFAM" id="SSF141868">
    <property type="entry name" value="EAL domain-like"/>
    <property type="match status" value="1"/>
</dbReference>
<dbReference type="InterPro" id="IPR035919">
    <property type="entry name" value="EAL_sf"/>
</dbReference>
<evidence type="ECO:0000259" key="7">
    <source>
        <dbReference type="PROSITE" id="PS50113"/>
    </source>
</evidence>
<dbReference type="GO" id="GO:0003824">
    <property type="term" value="F:catalytic activity"/>
    <property type="evidence" value="ECO:0007669"/>
    <property type="project" value="UniProtKB-ARBA"/>
</dbReference>
<dbReference type="InterPro" id="IPR029787">
    <property type="entry name" value="Nucleotide_cyclase"/>
</dbReference>
<evidence type="ECO:0000256" key="5">
    <source>
        <dbReference type="SAM" id="Phobius"/>
    </source>
</evidence>
<evidence type="ECO:0000256" key="4">
    <source>
        <dbReference type="ARBA" id="ARBA00023136"/>
    </source>
</evidence>
<name>A0A939GXG9_9BURK</name>